<feature type="transmembrane region" description="Helical" evidence="9">
    <location>
        <begin position="2186"/>
        <end position="2208"/>
    </location>
</feature>
<feature type="region of interest" description="Disordered" evidence="8">
    <location>
        <begin position="1774"/>
        <end position="1797"/>
    </location>
</feature>
<dbReference type="Gene3D" id="3.90.400.10">
    <property type="entry name" value="Oligo-1,6-glucosidase, Domain 2"/>
    <property type="match status" value="1"/>
</dbReference>
<evidence type="ECO:0000256" key="9">
    <source>
        <dbReference type="SAM" id="Phobius"/>
    </source>
</evidence>
<feature type="region of interest" description="Disordered" evidence="8">
    <location>
        <begin position="1671"/>
        <end position="1750"/>
    </location>
</feature>
<dbReference type="FunFam" id="3.40.50.2000:FF:000157">
    <property type="entry name" value="Alpha-1,3-glucan synthase, variant"/>
    <property type="match status" value="1"/>
</dbReference>
<dbReference type="GO" id="GO:0090599">
    <property type="term" value="F:alpha-glucosidase activity"/>
    <property type="evidence" value="ECO:0007669"/>
    <property type="project" value="UniProtKB-ARBA"/>
</dbReference>
<dbReference type="InterPro" id="IPR058655">
    <property type="entry name" value="Mok11-14/Ags1-like"/>
</dbReference>
<feature type="transmembrane region" description="Helical" evidence="9">
    <location>
        <begin position="1070"/>
        <end position="1096"/>
    </location>
</feature>
<keyword evidence="4 12" id="KW-0808">Transferase</keyword>
<evidence type="ECO:0000313" key="13">
    <source>
        <dbReference type="Proteomes" id="UP000053477"/>
    </source>
</evidence>
<evidence type="ECO:0000256" key="3">
    <source>
        <dbReference type="ARBA" id="ARBA00022676"/>
    </source>
</evidence>
<dbReference type="OrthoDB" id="512920at2759"/>
<dbReference type="Pfam" id="PF00534">
    <property type="entry name" value="Glycos_transf_1"/>
    <property type="match status" value="1"/>
</dbReference>
<keyword evidence="10" id="KW-0732">Signal</keyword>
<feature type="domain" description="Glycosyl hydrolase family 13 catalytic" evidence="11">
    <location>
        <begin position="72"/>
        <end position="529"/>
    </location>
</feature>
<keyword evidence="13" id="KW-1185">Reference proteome</keyword>
<dbReference type="InterPro" id="IPR058657">
    <property type="entry name" value="Mok11-13/Ags1-like_Ig"/>
</dbReference>
<feature type="transmembrane region" description="Helical" evidence="9">
    <location>
        <begin position="2104"/>
        <end position="2126"/>
    </location>
</feature>
<dbReference type="GO" id="GO:0070600">
    <property type="term" value="P:fungal-type cell wall (1-&gt;3)-alpha-glucan biosynthetic process"/>
    <property type="evidence" value="ECO:0007669"/>
    <property type="project" value="TreeGrafter"/>
</dbReference>
<keyword evidence="6" id="KW-0462">Maltose metabolism</keyword>
<feature type="compositionally biased region" description="Polar residues" evidence="8">
    <location>
        <begin position="1697"/>
        <end position="1713"/>
    </location>
</feature>
<dbReference type="InterPro" id="IPR001296">
    <property type="entry name" value="Glyco_trans_1"/>
</dbReference>
<feature type="transmembrane region" description="Helical" evidence="9">
    <location>
        <begin position="2220"/>
        <end position="2246"/>
    </location>
</feature>
<dbReference type="InterPro" id="IPR017853">
    <property type="entry name" value="GH"/>
</dbReference>
<evidence type="ECO:0000313" key="12">
    <source>
        <dbReference type="EMBL" id="KLO13531.1"/>
    </source>
</evidence>
<dbReference type="Pfam" id="PF26122">
    <property type="entry name" value="CBM_Mok13"/>
    <property type="match status" value="1"/>
</dbReference>
<comment type="similarity">
    <text evidence="1">Belongs to the glycosyltransferase group 1 family.</text>
</comment>
<dbReference type="Proteomes" id="UP000053477">
    <property type="component" value="Unassembled WGS sequence"/>
</dbReference>
<feature type="transmembrane region" description="Helical" evidence="9">
    <location>
        <begin position="2034"/>
        <end position="2057"/>
    </location>
</feature>
<reference evidence="12 13" key="1">
    <citation type="submission" date="2015-04" db="EMBL/GenBank/DDBJ databases">
        <title>Complete genome sequence of Schizopora paradoxa KUC8140, a cosmopolitan wood degrader in East Asia.</title>
        <authorList>
            <consortium name="DOE Joint Genome Institute"/>
            <person name="Min B."/>
            <person name="Park H."/>
            <person name="Jang Y."/>
            <person name="Kim J.-J."/>
            <person name="Kim K.H."/>
            <person name="Pangilinan J."/>
            <person name="Lipzen A."/>
            <person name="Riley R."/>
            <person name="Grigoriev I.V."/>
            <person name="Spatafora J.W."/>
            <person name="Choi I.-G."/>
        </authorList>
    </citation>
    <scope>NUCLEOTIDE SEQUENCE [LARGE SCALE GENOMIC DNA]</scope>
    <source>
        <strain evidence="12 13">KUC8140</strain>
    </source>
</reference>
<dbReference type="InterPro" id="IPR058659">
    <property type="entry name" value="Mok11-13/Ags1-like_CBM"/>
</dbReference>
<dbReference type="InterPro" id="IPR013534">
    <property type="entry name" value="Starch_synth_cat_dom"/>
</dbReference>
<dbReference type="GO" id="GO:0000023">
    <property type="term" value="P:maltose metabolic process"/>
    <property type="evidence" value="ECO:0007669"/>
    <property type="project" value="UniProtKB-KW"/>
</dbReference>
<feature type="transmembrane region" description="Helical" evidence="9">
    <location>
        <begin position="2338"/>
        <end position="2357"/>
    </location>
</feature>
<accession>A0A0H2S9K0</accession>
<evidence type="ECO:0000256" key="1">
    <source>
        <dbReference type="ARBA" id="ARBA00006122"/>
    </source>
</evidence>
<proteinExistence type="inferred from homology"/>
<dbReference type="Pfam" id="PF26114">
    <property type="entry name" value="Ig_2_Mok13"/>
    <property type="match status" value="1"/>
</dbReference>
<gene>
    <name evidence="12" type="ORF">SCHPADRAFT_997299</name>
</gene>
<dbReference type="FunFam" id="3.40.50.2000:FF:000052">
    <property type="entry name" value="Alpha-1,3-glucan synthase Ags2"/>
    <property type="match status" value="1"/>
</dbReference>
<keyword evidence="9" id="KW-0812">Transmembrane</keyword>
<dbReference type="Pfam" id="PF08323">
    <property type="entry name" value="Glyco_transf_5"/>
    <property type="match status" value="1"/>
</dbReference>
<dbReference type="PANTHER" id="PTHR47182">
    <property type="entry name" value="CELL WALL ALPHA-1,3-GLUCAN SYNTHASE AGS1-RELATED"/>
    <property type="match status" value="1"/>
</dbReference>
<feature type="signal peptide" evidence="10">
    <location>
        <begin position="1"/>
        <end position="25"/>
    </location>
</feature>
<protein>
    <recommendedName>
        <fullName evidence="2">alpha-1,3-glucan synthase</fullName>
        <ecNumber evidence="2">2.4.1.183</ecNumber>
    </recommendedName>
</protein>
<evidence type="ECO:0000256" key="4">
    <source>
        <dbReference type="ARBA" id="ARBA00022679"/>
    </source>
</evidence>
<comment type="catalytic activity">
    <reaction evidence="7">
        <text>[(1-&gt;3)-alpha-D-glucosyl](n) + UDP-alpha-D-glucose = [(1-&gt;3)-alpha-D-glucosyl](n+1) + UDP + H(+)</text>
        <dbReference type="Rhea" id="RHEA:19749"/>
        <dbReference type="Rhea" id="RHEA-COMP:11150"/>
        <dbReference type="Rhea" id="RHEA-COMP:11151"/>
        <dbReference type="ChEBI" id="CHEBI:15378"/>
        <dbReference type="ChEBI" id="CHEBI:28100"/>
        <dbReference type="ChEBI" id="CHEBI:58223"/>
        <dbReference type="ChEBI" id="CHEBI:58885"/>
        <dbReference type="EC" id="2.4.1.183"/>
    </reaction>
</comment>
<dbReference type="Gene3D" id="3.20.20.80">
    <property type="entry name" value="Glycosidases"/>
    <property type="match status" value="2"/>
</dbReference>
<dbReference type="CDD" id="cd03791">
    <property type="entry name" value="GT5_Glycogen_synthase_DULL1-like"/>
    <property type="match status" value="1"/>
</dbReference>
<feature type="transmembrane region" description="Helical" evidence="9">
    <location>
        <begin position="2290"/>
        <end position="2308"/>
    </location>
</feature>
<keyword evidence="9" id="KW-0472">Membrane</keyword>
<dbReference type="InterPro" id="IPR058656">
    <property type="entry name" value="Mok11-13/Ags1-like_GH"/>
</dbReference>
<dbReference type="EMBL" id="KQ085958">
    <property type="protein sequence ID" value="KLO13531.1"/>
    <property type="molecule type" value="Genomic_DNA"/>
</dbReference>
<dbReference type="Pfam" id="PF26111">
    <property type="entry name" value="Ig_Mok13"/>
    <property type="match status" value="1"/>
</dbReference>
<keyword evidence="9" id="KW-1133">Transmembrane helix</keyword>
<dbReference type="GO" id="GO:0047657">
    <property type="term" value="F:alpha-1,3-glucan synthase activity"/>
    <property type="evidence" value="ECO:0007669"/>
    <property type="project" value="UniProtKB-EC"/>
</dbReference>
<evidence type="ECO:0000256" key="8">
    <source>
        <dbReference type="SAM" id="MobiDB-lite"/>
    </source>
</evidence>
<sequence length="2366" mass="263144">MWSPLAGVAWPAIVSLFLSCTSVQASPYRADLVDYNLNVNQNAQDPTQYQASRTNTAYTQSPTNWREIPFYTVLLDKFADGDPSNNDYFQTLWENDYRETQLRFGGDIKGLAAKLDYLQGMGIRGIYIAGTIFLNMPWQADSYSPIDFTVVDPHWGTVQDWVDFVDTVHARGMYVMLDFTVGTMGDMLGFDGHLNESTPFSLDEYSTVWKMPEFAPWGFETYADFTPSNTRNTSCVLPPMWDENGTEISITGYNGCLESDFDQYGDMEAFGVHPDWQRQLSKFASVQDRLREWKPSVMQKLTTFSCMAIKALDFDAIRIDKSTQVTVDALAAWTSTTRECANALGKNNFYITGEVTGGNTFGALYLGRGRTPTQLPPPNLTAIALMTPDQNQYFLRSAPVNGLDGFAFHYSIYRSLTRFLGMDGNLQVADDVQVNFIDAWNQIFVTNDFLNPQTGVTDPKHMFGTSNFDVFRWPSLVNGTQRSALATFITNLVMPGVSLLYYGEEQAFYLYDNGASNYLFGRQAMASNKAWQRHGCYALGSDQYFNVPIQKSTMGCYDTGNSLDHFDPTAESRRLFSQFNFLRRTYGPIQDGFDLVQRGNWTHFEQLPGSNETETELGLWTVSRAGIPGAQVLNGTHTEQVWLLYTNENTTIPYSFDCNSAQWISTPYEAGTVIQNVFYPFESFTLAASGESFFANGTAPFYGCLNSITMEPYSFKMFVPQDQWVAMPPQITKFRPGHDARIIVDPSASNATTIDISLEFNVPMDCNALTSAISLNMSSSGKGGTPTIDSNSVNCGNVTNPDQPQLPGMGPSVFFWNATLTNVPDGILVLTVNNASTPGGAAFTNAIDHLMLRKGQSNNAMVNLDLEYDSSSFSSSNGQYTFTHNALGADMSRYSWNFGQNWTNWTSWEDTTTIPGNLFDNSDNWWDGEHIMVQYWSAAAASSYVMVHADNNYAHKRRVPQFLARGPFNSWGFDRGLNFQLENTADNRWELEVMATWPSYVQLNVFGFDNYFYGDTDGDGVMDRLPPNSNAPNYLNMSAPPKPALAWNLVIDDSTMTWTLEPRGQSSVGAIMYALLLSIPIVTGALAVAIFMWSFYGIRYNQWGLKQNKPGGTSYFPIIGSLGNKSNVDIRASHISEKGGGGFLGGHKEKEYHGDIIGWPEDKNKRRTVLIATLEYEIIDWKLKVKIGGLGVMSSLMGKAMSDVDLIWVIPKVKDLEYPAGDPADPIEVIIFGEPYLIEVETHVLDNITYIILDSPVFRAQTKSDPYPARMDDLSSAIFYSTWNQAIAATVRRYPQIDIYHVNDYHGALAPIYLLPKVLPICLSLHNAEFQGLWPLRTKEEMKEVCSAFNISKEHCTKYVQFGNTFNLLHAAASFISVHQKSIGVAGVSDKYGKRSWARYPALWTLKHVDSLPNPDPTDIAALDESPIAIRDIKIDEEAEAKRPELKRQAQEWAGIKQDPKSDLFVFVGRWSKQKGVDLIADAMPSLLAKRPSIQLICVGPVIDLYGKFAAEKLARLMEMYPERVFSKPEFTALPPFIFSGADFALIPSRDEPFGLVAVEFGRKGALGVGSRLGGLGLMPGWWFPVESSSAAHMLSQLNKTIKMALKSTEEERAVLRARSAVQRFPVVEWRQRMEDFHKRSIQTSRTIAATNAWRPADGETEPHYHIAGLDTEDWSPEQQAEPTQPGWDTRSAYDSPHSSVPGSPGEWSQTPTLAPPRLQIDDVGRRGSFSSDMSDDSGAPMSRTASTLNVPGAGDGFGNFLAKANKQIAKDHKHAPDPFLDGASAAPNRPFGSHSRVSSVESISSIVDEKSASPLNKAIASFTDENGEVAQEFMQKLQDLSAENSKGELSIERYLQKSEEQFFDKLRKDKLSSAASVRSSARDSVWGAPSIYSRPPSPGGFSGTTTSYGGAINQEDYNGPLPHDTEVPIMSGLQIALQRTLGGWPLYTIIIAAGQMLGATSFQITLLSGQNWQTDLQLYVLGAVFLAASTVWYALFRLKPSVYILSAPWLFFGLAFFLIGLPSLNSALHPAAAALQSAATWCYAVGSAAAFAFFGLNFGEEAGAATEVWMLRACLVQGSQQIWVAALWYWGENLSGTVTKIPPWWIVLILWPLAVISFAFAYMMLYGLPEYYRQVPPKVPNFLKTLFRRKLVLWFLASEILRDYWLSGPYGRNWAFLWSAPIPKWATLLLVITFFIVIWAILMYLLTLLSKTHTWLLPVFAVGLGAPRWCQMLWGTSSLALYIPWAGRGGPYLGTSLWLWLGVLDAIQGVGLGMILLQTLSRLHVCATLAFAQVIGSICVMVARATAPNKIGPGSVFPDTATWDFSEGLKGSPMASAPFWIALICQLVIVWGYFWFYRKEQLSRP</sequence>
<dbReference type="InterPro" id="IPR058654">
    <property type="entry name" value="Mok11-14/Ags1-like_TM"/>
</dbReference>
<evidence type="ECO:0000256" key="7">
    <source>
        <dbReference type="ARBA" id="ARBA00048960"/>
    </source>
</evidence>
<keyword evidence="5" id="KW-0961">Cell wall biogenesis/degradation</keyword>
<feature type="transmembrane region" description="Helical" evidence="9">
    <location>
        <begin position="2258"/>
        <end position="2278"/>
    </location>
</feature>
<feature type="transmembrane region" description="Helical" evidence="9">
    <location>
        <begin position="1945"/>
        <end position="1965"/>
    </location>
</feature>
<evidence type="ECO:0000256" key="10">
    <source>
        <dbReference type="SAM" id="SignalP"/>
    </source>
</evidence>
<dbReference type="GO" id="GO:0009277">
    <property type="term" value="C:fungal-type cell wall"/>
    <property type="evidence" value="ECO:0007669"/>
    <property type="project" value="TreeGrafter"/>
</dbReference>
<dbReference type="SMART" id="SM00642">
    <property type="entry name" value="Aamy"/>
    <property type="match status" value="1"/>
</dbReference>
<dbReference type="InParanoid" id="A0A0H2S9K0"/>
<dbReference type="FunFam" id="3.20.20.80:FF:000162">
    <property type="entry name" value="Cell wall alpha-1,3-glucan synthase mok12"/>
    <property type="match status" value="1"/>
</dbReference>
<dbReference type="Pfam" id="PF26108">
    <property type="entry name" value="GH_Mok13"/>
    <property type="match status" value="1"/>
</dbReference>
<feature type="chain" id="PRO_5005202122" description="alpha-1,3-glucan synthase" evidence="10">
    <location>
        <begin position="26"/>
        <end position="2366"/>
    </location>
</feature>
<dbReference type="InterPro" id="IPR058658">
    <property type="entry name" value="Mok11-13/Ags1-like_Ig_2"/>
</dbReference>
<dbReference type="EC" id="2.4.1.183" evidence="2"/>
<name>A0A0H2S9K0_9AGAM</name>
<dbReference type="SUPFAM" id="SSF51445">
    <property type="entry name" value="(Trans)glycosidases"/>
    <property type="match status" value="1"/>
</dbReference>
<dbReference type="Gene3D" id="3.40.50.2000">
    <property type="entry name" value="Glycogen Phosphorylase B"/>
    <property type="match status" value="2"/>
</dbReference>
<dbReference type="Pfam" id="PF26127">
    <property type="entry name" value="12TM_Mok13"/>
    <property type="match status" value="1"/>
</dbReference>
<evidence type="ECO:0000256" key="2">
    <source>
        <dbReference type="ARBA" id="ARBA00012688"/>
    </source>
</evidence>
<feature type="transmembrane region" description="Helical" evidence="9">
    <location>
        <begin position="2003"/>
        <end position="2022"/>
    </location>
</feature>
<keyword evidence="12" id="KW-0378">Hydrolase</keyword>
<dbReference type="InterPro" id="IPR045857">
    <property type="entry name" value="O16G_dom_2"/>
</dbReference>
<dbReference type="SUPFAM" id="SSF53756">
    <property type="entry name" value="UDP-Glycosyltransferase/glycogen phosphorylase"/>
    <property type="match status" value="1"/>
</dbReference>
<dbReference type="Pfam" id="PF00128">
    <property type="entry name" value="Alpha-amylase"/>
    <property type="match status" value="1"/>
</dbReference>
<feature type="transmembrane region" description="Helical" evidence="9">
    <location>
        <begin position="1977"/>
        <end position="1996"/>
    </location>
</feature>
<evidence type="ECO:0000256" key="6">
    <source>
        <dbReference type="ARBA" id="ARBA00026248"/>
    </source>
</evidence>
<dbReference type="PANTHER" id="PTHR47182:SF2">
    <property type="entry name" value="CELL WALL ALPHA-1,3-GLUCAN SYNTHASE AGS1"/>
    <property type="match status" value="1"/>
</dbReference>
<keyword evidence="3" id="KW-0328">Glycosyltransferase</keyword>
<evidence type="ECO:0000256" key="5">
    <source>
        <dbReference type="ARBA" id="ARBA00023316"/>
    </source>
</evidence>
<dbReference type="STRING" id="27342.A0A0H2S9K0"/>
<evidence type="ECO:0000259" key="11">
    <source>
        <dbReference type="SMART" id="SM00642"/>
    </source>
</evidence>
<organism evidence="12 13">
    <name type="scientific">Schizopora paradoxa</name>
    <dbReference type="NCBI Taxonomy" id="27342"/>
    <lineage>
        <taxon>Eukaryota</taxon>
        <taxon>Fungi</taxon>
        <taxon>Dikarya</taxon>
        <taxon>Basidiomycota</taxon>
        <taxon>Agaricomycotina</taxon>
        <taxon>Agaricomycetes</taxon>
        <taxon>Hymenochaetales</taxon>
        <taxon>Schizoporaceae</taxon>
        <taxon>Schizopora</taxon>
    </lineage>
</organism>
<dbReference type="GO" id="GO:0016052">
    <property type="term" value="P:carbohydrate catabolic process"/>
    <property type="evidence" value="ECO:0007669"/>
    <property type="project" value="UniProtKB-ARBA"/>
</dbReference>
<dbReference type="InterPro" id="IPR006047">
    <property type="entry name" value="GH13_cat_dom"/>
</dbReference>